<evidence type="ECO:0000256" key="1">
    <source>
        <dbReference type="ARBA" id="ARBA00022679"/>
    </source>
</evidence>
<evidence type="ECO:0000256" key="2">
    <source>
        <dbReference type="ARBA" id="ARBA00023315"/>
    </source>
</evidence>
<dbReference type="Pfam" id="PF16911">
    <property type="entry name" value="PapA_C"/>
    <property type="match status" value="1"/>
</dbReference>
<dbReference type="PANTHER" id="PTHR28037:SF1">
    <property type="entry name" value="ALCOHOL O-ACETYLTRANSFERASE 1-RELATED"/>
    <property type="match status" value="1"/>
</dbReference>
<proteinExistence type="predicted"/>
<dbReference type="InterPro" id="IPR052058">
    <property type="entry name" value="Alcohol_O-acetyltransferase"/>
</dbReference>
<keyword evidence="1" id="KW-0808">Transferase</keyword>
<accession>A0A9P5SDB2</accession>
<organism evidence="4 5">
    <name type="scientific">Podila minutissima</name>
    <dbReference type="NCBI Taxonomy" id="64525"/>
    <lineage>
        <taxon>Eukaryota</taxon>
        <taxon>Fungi</taxon>
        <taxon>Fungi incertae sedis</taxon>
        <taxon>Mucoromycota</taxon>
        <taxon>Mortierellomycotina</taxon>
        <taxon>Mortierellomycetes</taxon>
        <taxon>Mortierellales</taxon>
        <taxon>Mortierellaceae</taxon>
        <taxon>Podila</taxon>
    </lineage>
</organism>
<dbReference type="Proteomes" id="UP000696485">
    <property type="component" value="Unassembled WGS sequence"/>
</dbReference>
<feature type="domain" description="Phthiocerol/phthiodiolone dimycocerosyl transferase C-terminal" evidence="3">
    <location>
        <begin position="270"/>
        <end position="380"/>
    </location>
</feature>
<dbReference type="Gene3D" id="3.30.559.30">
    <property type="entry name" value="Nonribosomal peptide synthetase, condensation domain"/>
    <property type="match status" value="1"/>
</dbReference>
<dbReference type="Gene3D" id="3.30.559.10">
    <property type="entry name" value="Chloramphenicol acetyltransferase-like domain"/>
    <property type="match status" value="1"/>
</dbReference>
<dbReference type="InterPro" id="IPR023213">
    <property type="entry name" value="CAT-like_dom_sf"/>
</dbReference>
<dbReference type="AlphaFoldDB" id="A0A9P5SDB2"/>
<dbReference type="SUPFAM" id="SSF52777">
    <property type="entry name" value="CoA-dependent acyltransferases"/>
    <property type="match status" value="1"/>
</dbReference>
<keyword evidence="5" id="KW-1185">Reference proteome</keyword>
<name>A0A9P5SDB2_9FUNG</name>
<protein>
    <recommendedName>
        <fullName evidence="3">Phthiocerol/phthiodiolone dimycocerosyl transferase C-terminal domain-containing protein</fullName>
    </recommendedName>
</protein>
<dbReference type="GO" id="GO:0016746">
    <property type="term" value="F:acyltransferase activity"/>
    <property type="evidence" value="ECO:0007669"/>
    <property type="project" value="UniProtKB-KW"/>
</dbReference>
<reference evidence="4" key="1">
    <citation type="journal article" date="2020" name="Fungal Divers.">
        <title>Resolving the Mortierellaceae phylogeny through synthesis of multi-gene phylogenetics and phylogenomics.</title>
        <authorList>
            <person name="Vandepol N."/>
            <person name="Liber J."/>
            <person name="Desiro A."/>
            <person name="Na H."/>
            <person name="Kennedy M."/>
            <person name="Barry K."/>
            <person name="Grigoriev I.V."/>
            <person name="Miller A.N."/>
            <person name="O'Donnell K."/>
            <person name="Stajich J.E."/>
            <person name="Bonito G."/>
        </authorList>
    </citation>
    <scope>NUCLEOTIDE SEQUENCE</scope>
    <source>
        <strain evidence="4">NVP1</strain>
    </source>
</reference>
<dbReference type="PANTHER" id="PTHR28037">
    <property type="entry name" value="ALCOHOL O-ACETYLTRANSFERASE 1-RELATED"/>
    <property type="match status" value="1"/>
</dbReference>
<keyword evidence="2" id="KW-0012">Acyltransferase</keyword>
<evidence type="ECO:0000313" key="5">
    <source>
        <dbReference type="Proteomes" id="UP000696485"/>
    </source>
</evidence>
<comment type="caution">
    <text evidence="4">The sequence shown here is derived from an EMBL/GenBank/DDBJ whole genome shotgun (WGS) entry which is preliminary data.</text>
</comment>
<dbReference type="EMBL" id="JAAAUY010000877">
    <property type="protein sequence ID" value="KAF9325751.1"/>
    <property type="molecule type" value="Genomic_DNA"/>
</dbReference>
<gene>
    <name evidence="4" type="ORF">BG006_010775</name>
</gene>
<sequence>MTLPFIRFIENSDKVHVAQQQADMYYNVVIGPRIQFHPLDKEKGGLQQLPLNREGWLKLLIAPLTWLIQHHPSLSAVVGDHLKANPAYLKMPSVDLSRVISYQAIRTTLEINKILEDEHNNPCDLGDHTRPLWRIVVVHVQDDSTFYLLFSFQFQELFCVLTILTACIRCLEKHTMSDGAGIIALTEQLVERLNHEASNPSSPDLLTIVPSPAEDVPASMESRIDCTPGIRTWLREARAMFLPAFIKKALEKKSWAGEFPADPCNPHITQIGYMALTESETQQVMLAAKSRHTTVHSILFAAILFATKAVFMSKVVDAHNMVVEKDTLHFSTPISLRNVLSPAVWRFDLGNYVSDHVTRDVSVQLETQFWDLAKQIREEVVHRTQTPQGVRSLVEVMGLLNYLPKHDGGWAEFMRSFSVLEQNGRMHSLRCSNLGKGWDQTKTTTTEKTGEPVTNPVVFKVVDGLFSQGAATTTVCLCLNVATANNVMTVAMSWQKEAFTGRDRGELMLAEFKRVLLDATTPAKVGLNYNFCDALLHLSQEK</sequence>
<evidence type="ECO:0000259" key="3">
    <source>
        <dbReference type="Pfam" id="PF16911"/>
    </source>
</evidence>
<evidence type="ECO:0000313" key="4">
    <source>
        <dbReference type="EMBL" id="KAF9325751.1"/>
    </source>
</evidence>
<dbReference type="InterPro" id="IPR031641">
    <property type="entry name" value="PapA_C"/>
</dbReference>